<dbReference type="InterPro" id="IPR005119">
    <property type="entry name" value="LysR_subst-bd"/>
</dbReference>
<gene>
    <name evidence="7" type="ORF">BS640_04325</name>
</gene>
<comment type="caution">
    <text evidence="7">The sequence shown here is derived from an EMBL/GenBank/DDBJ whole genome shotgun (WGS) entry which is preliminary data.</text>
</comment>
<keyword evidence="8" id="KW-1185">Reference proteome</keyword>
<dbReference type="AlphaFoldDB" id="A0A1X0WJ09"/>
<dbReference type="Gene3D" id="3.40.190.290">
    <property type="match status" value="1"/>
</dbReference>
<dbReference type="InterPro" id="IPR058163">
    <property type="entry name" value="LysR-type_TF_proteobact-type"/>
</dbReference>
<keyword evidence="4" id="KW-0238">DNA-binding</keyword>
<dbReference type="GO" id="GO:0043565">
    <property type="term" value="F:sequence-specific DNA binding"/>
    <property type="evidence" value="ECO:0007669"/>
    <property type="project" value="TreeGrafter"/>
</dbReference>
<dbReference type="Pfam" id="PF00126">
    <property type="entry name" value="HTH_1"/>
    <property type="match status" value="1"/>
</dbReference>
<dbReference type="SUPFAM" id="SSF53850">
    <property type="entry name" value="Periplasmic binding protein-like II"/>
    <property type="match status" value="1"/>
</dbReference>
<comment type="similarity">
    <text evidence="1">Belongs to the LysR transcriptional regulatory family.</text>
</comment>
<dbReference type="PANTHER" id="PTHR30537">
    <property type="entry name" value="HTH-TYPE TRANSCRIPTIONAL REGULATOR"/>
    <property type="match status" value="1"/>
</dbReference>
<dbReference type="PANTHER" id="PTHR30537:SF72">
    <property type="entry name" value="LYSR FAMILY TRANSCRIPTIONAL REGULATOR"/>
    <property type="match status" value="1"/>
</dbReference>
<dbReference type="GO" id="GO:0003700">
    <property type="term" value="F:DNA-binding transcription factor activity"/>
    <property type="evidence" value="ECO:0007669"/>
    <property type="project" value="InterPro"/>
</dbReference>
<proteinExistence type="inferred from homology"/>
<dbReference type="EMBL" id="MRWE01000005">
    <property type="protein sequence ID" value="ORJ26768.1"/>
    <property type="molecule type" value="Genomic_DNA"/>
</dbReference>
<dbReference type="InterPro" id="IPR036390">
    <property type="entry name" value="WH_DNA-bd_sf"/>
</dbReference>
<keyword evidence="5" id="KW-0804">Transcription</keyword>
<dbReference type="CDD" id="cd08476">
    <property type="entry name" value="PBP2_CrgA_like_7"/>
    <property type="match status" value="1"/>
</dbReference>
<accession>A0A1X0WJ09</accession>
<dbReference type="InterPro" id="IPR000847">
    <property type="entry name" value="LysR_HTH_N"/>
</dbReference>
<dbReference type="STRING" id="1646377.BS640_04325"/>
<evidence type="ECO:0000259" key="6">
    <source>
        <dbReference type="PROSITE" id="PS50931"/>
    </source>
</evidence>
<evidence type="ECO:0000313" key="7">
    <source>
        <dbReference type="EMBL" id="ORJ26768.1"/>
    </source>
</evidence>
<dbReference type="SUPFAM" id="SSF46785">
    <property type="entry name" value="Winged helix' DNA-binding domain"/>
    <property type="match status" value="1"/>
</dbReference>
<dbReference type="Gene3D" id="1.10.10.10">
    <property type="entry name" value="Winged helix-like DNA-binding domain superfamily/Winged helix DNA-binding domain"/>
    <property type="match status" value="1"/>
</dbReference>
<dbReference type="RefSeq" id="WP_169713485.1">
    <property type="nucleotide sequence ID" value="NZ_MRWE01000005.1"/>
</dbReference>
<dbReference type="Proteomes" id="UP000192536">
    <property type="component" value="Unassembled WGS sequence"/>
</dbReference>
<reference evidence="7 8" key="1">
    <citation type="journal article" date="2017" name="Int. J. Syst. Evol. Microbiol.">
        <title>Rouxiella badensis sp. nov. and Rouxiella silvae sp. nov. isolated from peat bog soil in Germany and emendation of the genus description.</title>
        <authorList>
            <person name="Le Fleche-Mateos A."/>
            <person name="Kugler J.H."/>
            <person name="Hansen S.H."/>
            <person name="Syldatk C."/>
            <person name="Hausmann R."/>
            <person name="Lomprez F."/>
            <person name="Vandenbogaert M."/>
            <person name="Manuguerra J.C."/>
            <person name="Grimont P.A."/>
        </authorList>
    </citation>
    <scope>NUCLEOTIDE SEQUENCE [LARGE SCALE GENOMIC DNA]</scope>
    <source>
        <strain evidence="7 8">DSM 100043</strain>
    </source>
</reference>
<evidence type="ECO:0000256" key="1">
    <source>
        <dbReference type="ARBA" id="ARBA00009437"/>
    </source>
</evidence>
<dbReference type="GO" id="GO:0006351">
    <property type="term" value="P:DNA-templated transcription"/>
    <property type="evidence" value="ECO:0007669"/>
    <property type="project" value="TreeGrafter"/>
</dbReference>
<dbReference type="PROSITE" id="PS50931">
    <property type="entry name" value="HTH_LYSR"/>
    <property type="match status" value="1"/>
</dbReference>
<dbReference type="Pfam" id="PF03466">
    <property type="entry name" value="LysR_substrate"/>
    <property type="match status" value="1"/>
</dbReference>
<feature type="domain" description="HTH lysR-type" evidence="6">
    <location>
        <begin position="1"/>
        <end position="59"/>
    </location>
</feature>
<dbReference type="FunFam" id="1.10.10.10:FF:000001">
    <property type="entry name" value="LysR family transcriptional regulator"/>
    <property type="match status" value="1"/>
</dbReference>
<keyword evidence="2" id="KW-0678">Repressor</keyword>
<name>A0A1X0WJ09_9GAMM</name>
<evidence type="ECO:0000256" key="2">
    <source>
        <dbReference type="ARBA" id="ARBA00022491"/>
    </source>
</evidence>
<keyword evidence="3" id="KW-0805">Transcription regulation</keyword>
<protein>
    <submittedName>
        <fullName evidence="7">LysR family transcriptional regulator</fullName>
    </submittedName>
</protein>
<organism evidence="7 8">
    <name type="scientific">Rouxiella badensis</name>
    <dbReference type="NCBI Taxonomy" id="1646377"/>
    <lineage>
        <taxon>Bacteria</taxon>
        <taxon>Pseudomonadati</taxon>
        <taxon>Pseudomonadota</taxon>
        <taxon>Gammaproteobacteria</taxon>
        <taxon>Enterobacterales</taxon>
        <taxon>Yersiniaceae</taxon>
        <taxon>Rouxiella</taxon>
    </lineage>
</organism>
<sequence>MEKMNGLEVFVHVAQTRSFIATGRVKGISSSAVSKSISRLEERLGVRLFQRSTRSVSLTSEGEVFLERCHRIFGEIQAAEDELSAMTEQPRGRLRVGLPLAGGLMLPMISQFMERYPQIELDLDFSDRLSDVIEDGMDVVIRGGELSDSRLISRRLGSFQLCIVGSPDYFKHQGTPTSPEDLFGHSCLHYRYPNSGKIAQWPLQYAVTRGGIQAVPLTLTCSSLEVLLYRVKKGRGIACLPDYSVKDALATGEVEPILNNDMTHTTTFHMLWPSTRQMTPKVRVFVDYMEEVFSDYLVKNQK</sequence>
<dbReference type="InterPro" id="IPR036388">
    <property type="entry name" value="WH-like_DNA-bd_sf"/>
</dbReference>
<evidence type="ECO:0000313" key="8">
    <source>
        <dbReference type="Proteomes" id="UP000192536"/>
    </source>
</evidence>
<evidence type="ECO:0000256" key="3">
    <source>
        <dbReference type="ARBA" id="ARBA00023015"/>
    </source>
</evidence>
<evidence type="ECO:0000256" key="4">
    <source>
        <dbReference type="ARBA" id="ARBA00023125"/>
    </source>
</evidence>
<evidence type="ECO:0000256" key="5">
    <source>
        <dbReference type="ARBA" id="ARBA00023163"/>
    </source>
</evidence>